<dbReference type="InterPro" id="IPR039044">
    <property type="entry name" value="Trm13"/>
</dbReference>
<evidence type="ECO:0000313" key="4">
    <source>
        <dbReference type="Proteomes" id="UP001154114"/>
    </source>
</evidence>
<keyword evidence="1" id="KW-0863">Zinc-finger</keyword>
<dbReference type="OrthoDB" id="258806at2759"/>
<evidence type="ECO:0000256" key="1">
    <source>
        <dbReference type="RuleBase" id="RU367103"/>
    </source>
</evidence>
<dbReference type="EMBL" id="LR824022">
    <property type="protein sequence ID" value="CAH0591727.1"/>
    <property type="molecule type" value="Genomic_DNA"/>
</dbReference>
<dbReference type="GO" id="GO:0008270">
    <property type="term" value="F:zinc ion binding"/>
    <property type="evidence" value="ECO:0007669"/>
    <property type="project" value="UniProtKB-KW"/>
</dbReference>
<comment type="catalytic activity">
    <reaction evidence="1">
        <text>adenosine(4) in tRNA(His) + S-adenosyl-L-methionine = 2'-O-methyladenosine(4) in tRNA(His) + S-adenosyl-L-homocysteine + H(+)</text>
        <dbReference type="Rhea" id="RHEA:43196"/>
        <dbReference type="Rhea" id="RHEA-COMP:10401"/>
        <dbReference type="Rhea" id="RHEA-COMP:10402"/>
        <dbReference type="ChEBI" id="CHEBI:15378"/>
        <dbReference type="ChEBI" id="CHEBI:57856"/>
        <dbReference type="ChEBI" id="CHEBI:59789"/>
        <dbReference type="ChEBI" id="CHEBI:74411"/>
        <dbReference type="ChEBI" id="CHEBI:74477"/>
        <dbReference type="EC" id="2.1.1.225"/>
    </reaction>
</comment>
<comment type="similarity">
    <text evidence="1">Belongs to the methyltransferase TRM13 family.</text>
</comment>
<dbReference type="Proteomes" id="UP001154114">
    <property type="component" value="Chromosome 19"/>
</dbReference>
<sequence>MDFSTVYVSKLEKHLSICNARATEQPPYIVPSINAPTETEVFLRKPLSEIPKEIVAQVIKKIDLIYETHVKDHITSAQEHPIHSTVLEEFSESDRAESSLRHLRQVSSLLWLVEDEGLVEDNTCYVELGAGKGTMYTYLFYNLIRIYLILLLCKICLVGHLSYYACNAWCEEGGSSAALLVDRASLRHKRDNKLRGRAAQRLRADLAHLALARVPRVAAANAVVGLAKHLCGVATDYALRCIAADGVVDKTRGIVLATCCHHRCERAAFVGNRHLQVRLRRFLFSTPCYLADGVT</sequence>
<comment type="catalytic activity">
    <reaction evidence="1">
        <text>cytidine(4) in tRNA(Pro) + S-adenosyl-L-methionine = 2'-O-methylcytidine(4) in tRNA(Pro) + S-adenosyl-L-homocysteine + H(+)</text>
        <dbReference type="Rhea" id="RHEA:32767"/>
        <dbReference type="Rhea" id="RHEA-COMP:10397"/>
        <dbReference type="Rhea" id="RHEA-COMP:10398"/>
        <dbReference type="ChEBI" id="CHEBI:15378"/>
        <dbReference type="ChEBI" id="CHEBI:57856"/>
        <dbReference type="ChEBI" id="CHEBI:59789"/>
        <dbReference type="ChEBI" id="CHEBI:74495"/>
        <dbReference type="ChEBI" id="CHEBI:82748"/>
        <dbReference type="EC" id="2.1.1.225"/>
    </reaction>
</comment>
<comment type="function">
    <text evidence="1">tRNA methylase which 2'-O-methylates cytidine(4) in tRNA(Pro) and tRNA(Gly)(GCC), and adenosine(4) in tRNA(His).</text>
</comment>
<comment type="catalytic activity">
    <reaction evidence="1">
        <text>cytidine(4) in tRNA(Gly)(GCC) + S-adenosyl-L-methionine = 2'-O-methylcytidine(4) in tRNA(Gly)(GCC) + S-adenosyl-L-homocysteine + H(+)</text>
        <dbReference type="Rhea" id="RHEA:43192"/>
        <dbReference type="Rhea" id="RHEA-COMP:10399"/>
        <dbReference type="Rhea" id="RHEA-COMP:10400"/>
        <dbReference type="ChEBI" id="CHEBI:15378"/>
        <dbReference type="ChEBI" id="CHEBI:57856"/>
        <dbReference type="ChEBI" id="CHEBI:59789"/>
        <dbReference type="ChEBI" id="CHEBI:74495"/>
        <dbReference type="ChEBI" id="CHEBI:82748"/>
        <dbReference type="EC" id="2.1.1.225"/>
    </reaction>
</comment>
<dbReference type="PANTHER" id="PTHR12998:SF0">
    <property type="entry name" value="TRNA:M(4)X MODIFICATION ENZYME TRM13 HOMOLOG"/>
    <property type="match status" value="1"/>
</dbReference>
<protein>
    <recommendedName>
        <fullName evidence="1">tRNA:m(4)X modification enzyme TRM13</fullName>
        <ecNumber evidence="1">2.1.1.225</ecNumber>
    </recommendedName>
</protein>
<dbReference type="GO" id="GO:0106050">
    <property type="term" value="F:tRNA 2'-O-methyltransferase activity"/>
    <property type="evidence" value="ECO:0007669"/>
    <property type="project" value="UniProtKB-UniRule"/>
</dbReference>
<dbReference type="GO" id="GO:0030488">
    <property type="term" value="P:tRNA methylation"/>
    <property type="evidence" value="ECO:0007669"/>
    <property type="project" value="InterPro"/>
</dbReference>
<evidence type="ECO:0000313" key="3">
    <source>
        <dbReference type="EMBL" id="CAH0591727.1"/>
    </source>
</evidence>
<keyword evidence="4" id="KW-1185">Reference proteome</keyword>
<keyword evidence="1" id="KW-0949">S-adenosyl-L-methionine</keyword>
<proteinExistence type="inferred from homology"/>
<dbReference type="InterPro" id="IPR007871">
    <property type="entry name" value="Methyltransferase_TRM13"/>
</dbReference>
<keyword evidence="1" id="KW-0479">Metal-binding</keyword>
<accession>A0A9P0BSR9</accession>
<organism evidence="3 4">
    <name type="scientific">Chrysodeixis includens</name>
    <name type="common">Soybean looper</name>
    <name type="synonym">Pseudoplusia includens</name>
    <dbReference type="NCBI Taxonomy" id="689277"/>
    <lineage>
        <taxon>Eukaryota</taxon>
        <taxon>Metazoa</taxon>
        <taxon>Ecdysozoa</taxon>
        <taxon>Arthropoda</taxon>
        <taxon>Hexapoda</taxon>
        <taxon>Insecta</taxon>
        <taxon>Pterygota</taxon>
        <taxon>Neoptera</taxon>
        <taxon>Endopterygota</taxon>
        <taxon>Lepidoptera</taxon>
        <taxon>Glossata</taxon>
        <taxon>Ditrysia</taxon>
        <taxon>Noctuoidea</taxon>
        <taxon>Noctuidae</taxon>
        <taxon>Plusiinae</taxon>
        <taxon>Chrysodeixis</taxon>
    </lineage>
</organism>
<gene>
    <name evidence="3" type="ORF">CINC_LOCUS5313</name>
</gene>
<dbReference type="PANTHER" id="PTHR12998">
    <property type="entry name" value="TRNA:M(4)X MODIFICATION ENZYME TRM13 HOMOLOG"/>
    <property type="match status" value="1"/>
</dbReference>
<keyword evidence="1" id="KW-0819">tRNA processing</keyword>
<dbReference type="EC" id="2.1.1.225" evidence="1"/>
<dbReference type="AlphaFoldDB" id="A0A9P0BSR9"/>
<name>A0A9P0BSR9_CHRIL</name>
<dbReference type="Pfam" id="PF05206">
    <property type="entry name" value="TRM13"/>
    <property type="match status" value="1"/>
</dbReference>
<reference evidence="3" key="1">
    <citation type="submission" date="2021-12" db="EMBL/GenBank/DDBJ databases">
        <authorList>
            <person name="King R."/>
        </authorList>
    </citation>
    <scope>NUCLEOTIDE SEQUENCE</scope>
</reference>
<keyword evidence="1" id="KW-0489">Methyltransferase</keyword>
<evidence type="ECO:0000259" key="2">
    <source>
        <dbReference type="Pfam" id="PF05206"/>
    </source>
</evidence>
<keyword evidence="1" id="KW-0862">Zinc</keyword>
<keyword evidence="1" id="KW-0808">Transferase</keyword>
<feature type="domain" description="Methyltransferase TRM13" evidence="2">
    <location>
        <begin position="105"/>
        <end position="276"/>
    </location>
</feature>